<feature type="region of interest" description="Disordered" evidence="12">
    <location>
        <begin position="456"/>
        <end position="483"/>
    </location>
</feature>
<dbReference type="InterPro" id="IPR011009">
    <property type="entry name" value="Kinase-like_dom_sf"/>
</dbReference>
<evidence type="ECO:0000313" key="15">
    <source>
        <dbReference type="EMBL" id="KAH0465048.1"/>
    </source>
</evidence>
<comment type="caution">
    <text evidence="15">The sequence shown here is derived from an EMBL/GenBank/DDBJ whole genome shotgun (WGS) entry which is preliminary data.</text>
</comment>
<feature type="region of interest" description="Disordered" evidence="12">
    <location>
        <begin position="778"/>
        <end position="798"/>
    </location>
</feature>
<dbReference type="GO" id="GO:0016020">
    <property type="term" value="C:membrane"/>
    <property type="evidence" value="ECO:0007669"/>
    <property type="project" value="UniProtKB-SubCell"/>
</dbReference>
<dbReference type="InterPro" id="IPR001245">
    <property type="entry name" value="Ser-Thr/Tyr_kinase_cat_dom"/>
</dbReference>
<keyword evidence="6" id="KW-0677">Repeat</keyword>
<feature type="domain" description="Protein kinase" evidence="14">
    <location>
        <begin position="506"/>
        <end position="777"/>
    </location>
</feature>
<keyword evidence="10 13" id="KW-0472">Membrane</keyword>
<dbReference type="FunFam" id="1.10.510.10:FF:000095">
    <property type="entry name" value="protein STRUBBELIG-RECEPTOR FAMILY 8"/>
    <property type="match status" value="1"/>
</dbReference>
<dbReference type="PANTHER" id="PTHR48008">
    <property type="entry name" value="LEUCINE-RICH REPEAT RECEPTOR-LIKE PROTEIN KINASE IMK3-RELATED"/>
    <property type="match status" value="1"/>
</dbReference>
<feature type="transmembrane region" description="Helical" evidence="13">
    <location>
        <begin position="21"/>
        <end position="39"/>
    </location>
</feature>
<dbReference type="Proteomes" id="UP000775213">
    <property type="component" value="Unassembled WGS sequence"/>
</dbReference>
<keyword evidence="16" id="KW-1185">Reference proteome</keyword>
<evidence type="ECO:0000256" key="4">
    <source>
        <dbReference type="ARBA" id="ARBA00022692"/>
    </source>
</evidence>
<dbReference type="Pfam" id="PF13855">
    <property type="entry name" value="LRR_8"/>
    <property type="match status" value="1"/>
</dbReference>
<dbReference type="SUPFAM" id="SSF56112">
    <property type="entry name" value="Protein kinase-like (PK-like)"/>
    <property type="match status" value="1"/>
</dbReference>
<dbReference type="EMBL" id="JAGFBR010000006">
    <property type="protein sequence ID" value="KAH0465048.1"/>
    <property type="molecule type" value="Genomic_DNA"/>
</dbReference>
<dbReference type="Gene3D" id="3.80.10.10">
    <property type="entry name" value="Ribonuclease Inhibitor"/>
    <property type="match status" value="3"/>
</dbReference>
<dbReference type="Gene3D" id="1.10.510.10">
    <property type="entry name" value="Transferase(Phosphotransferase) domain 1"/>
    <property type="match status" value="1"/>
</dbReference>
<dbReference type="InterPro" id="IPR052451">
    <property type="entry name" value="Ser/Thr_kinase-like"/>
</dbReference>
<dbReference type="PROSITE" id="PS51450">
    <property type="entry name" value="LRR"/>
    <property type="match status" value="1"/>
</dbReference>
<dbReference type="PROSITE" id="PS50011">
    <property type="entry name" value="PROTEIN_KINASE_DOM"/>
    <property type="match status" value="1"/>
</dbReference>
<evidence type="ECO:0000256" key="10">
    <source>
        <dbReference type="ARBA" id="ARBA00023136"/>
    </source>
</evidence>
<dbReference type="GO" id="GO:0005524">
    <property type="term" value="F:ATP binding"/>
    <property type="evidence" value="ECO:0007669"/>
    <property type="project" value="UniProtKB-KW"/>
</dbReference>
<dbReference type="InterPro" id="IPR001611">
    <property type="entry name" value="Leu-rich_rpt"/>
</dbReference>
<dbReference type="CDD" id="cd14066">
    <property type="entry name" value="STKc_IRAK"/>
    <property type="match status" value="1"/>
</dbReference>
<keyword evidence="2" id="KW-0597">Phosphoprotein</keyword>
<dbReference type="FunFam" id="3.30.200.20:FF:000486">
    <property type="entry name" value="Leucine-rich repeat receptor-like protein kinase"/>
    <property type="match status" value="1"/>
</dbReference>
<protein>
    <recommendedName>
        <fullName evidence="14">Protein kinase domain-containing protein</fullName>
    </recommendedName>
</protein>
<dbReference type="GO" id="GO:0004672">
    <property type="term" value="F:protein kinase activity"/>
    <property type="evidence" value="ECO:0007669"/>
    <property type="project" value="InterPro"/>
</dbReference>
<dbReference type="FunFam" id="3.80.10.10:FF:000383">
    <property type="entry name" value="Leucine-rich repeat receptor protein kinase EMS1"/>
    <property type="match status" value="1"/>
</dbReference>
<evidence type="ECO:0000256" key="5">
    <source>
        <dbReference type="ARBA" id="ARBA00022729"/>
    </source>
</evidence>
<evidence type="ECO:0000256" key="6">
    <source>
        <dbReference type="ARBA" id="ARBA00022737"/>
    </source>
</evidence>
<evidence type="ECO:0000256" key="13">
    <source>
        <dbReference type="SAM" id="Phobius"/>
    </source>
</evidence>
<evidence type="ECO:0000259" key="14">
    <source>
        <dbReference type="PROSITE" id="PS50011"/>
    </source>
</evidence>
<feature type="compositionally biased region" description="Basic and acidic residues" evidence="12">
    <location>
        <begin position="782"/>
        <end position="798"/>
    </location>
</feature>
<dbReference type="Pfam" id="PF07714">
    <property type="entry name" value="PK_Tyr_Ser-Thr"/>
    <property type="match status" value="1"/>
</dbReference>
<proteinExistence type="predicted"/>
<name>A0AAV7HC64_DENCH</name>
<evidence type="ECO:0000256" key="3">
    <source>
        <dbReference type="ARBA" id="ARBA00022614"/>
    </source>
</evidence>
<keyword evidence="9 13" id="KW-1133">Transmembrane helix</keyword>
<dbReference type="SUPFAM" id="SSF52058">
    <property type="entry name" value="L domain-like"/>
    <property type="match status" value="1"/>
</dbReference>
<dbReference type="SMART" id="SM00369">
    <property type="entry name" value="LRR_TYP"/>
    <property type="match status" value="5"/>
</dbReference>
<evidence type="ECO:0000256" key="1">
    <source>
        <dbReference type="ARBA" id="ARBA00004167"/>
    </source>
</evidence>
<evidence type="ECO:0000256" key="9">
    <source>
        <dbReference type="ARBA" id="ARBA00022989"/>
    </source>
</evidence>
<sequence>MLSKSSSDHLARKKAELLRRNHLLLFIQIAVFLLIIPLSNPSWDGVIITQEDYEGLQAFKHAIDDLRGLLRSWNGTGLGACSGAWVGIKCVRGKVIAIQLPWRGLGGHITEKIGQLNALRKLNLHDNAISGQIPSAFSFLRELRGVYLFNNRFSGAIPPSIGSCIALQTLDLSNNLLTGIIPSSLSNASRLYRLNLSFNNLTGSIPDGVTRLPSLTYLLLQNNNLSGNIPKTWEAYQLRTLNLEHNTISGDIPKSLGGLVLLREVILSNNRLNGSFPLPICNLSSLIQLNLENNHIGSKLPAAIYGLKNLSILNLKMNMFDGEIPETLGNISGLVLLDLSDNNLTGRIPSSLKHLVNLTFFNVSDNNLSGRVPLFLTKMFNSSSFLGNIQLCGYSNSVPCPSPPSPNLQPSIPPKHHHTKLNTLDIILIAVGITLILLVVVCFVLLCCLIRKRSTSTEKPGTAGSAERGEKPGPGAGAETESGGDIGGKLVHLDGPLAFTADDLLCATAEIMGKSTYGTMYKATLEDGSQVAVKRLRERIARNQKEFETEVNVLGKIRHPNLLALRAYYVGPKGEKLLVFDFMPKGNLSSFLHARGPETTIDWLMRMKIAMGAARGLRHLHVEAKIVHGNLTSGNILLDENTTAKIADFGLSRLMTAAANSNVIAAAGALGYRAPELSKLKKASTKTDVYSLGVIILELLTGKSPGEPTNGLELPQWVASVVKEEWTNEVFDVEIMKDAAAGDELLDTLKLALHCVDPSPAARPEVEQVMKKMEEIIPELSDAGRETEEGGSGGEREAKAGEPNIVLLHLMQNPKAKIDDVVAFIKNTWKMQEKEFLQLMMSKDSEFDMPIEWKMMHLSCLKIF</sequence>
<keyword evidence="5" id="KW-0732">Signal</keyword>
<evidence type="ECO:0000256" key="2">
    <source>
        <dbReference type="ARBA" id="ARBA00022553"/>
    </source>
</evidence>
<dbReference type="Pfam" id="PF08263">
    <property type="entry name" value="LRRNT_2"/>
    <property type="match status" value="1"/>
</dbReference>
<organism evidence="15 16">
    <name type="scientific">Dendrobium chrysotoxum</name>
    <name type="common">Orchid</name>
    <dbReference type="NCBI Taxonomy" id="161865"/>
    <lineage>
        <taxon>Eukaryota</taxon>
        <taxon>Viridiplantae</taxon>
        <taxon>Streptophyta</taxon>
        <taxon>Embryophyta</taxon>
        <taxon>Tracheophyta</taxon>
        <taxon>Spermatophyta</taxon>
        <taxon>Magnoliopsida</taxon>
        <taxon>Liliopsida</taxon>
        <taxon>Asparagales</taxon>
        <taxon>Orchidaceae</taxon>
        <taxon>Epidendroideae</taxon>
        <taxon>Malaxideae</taxon>
        <taxon>Dendrobiinae</taxon>
        <taxon>Dendrobium</taxon>
    </lineage>
</organism>
<keyword evidence="4 13" id="KW-0812">Transmembrane</keyword>
<gene>
    <name evidence="15" type="ORF">IEQ34_005151</name>
</gene>
<keyword evidence="3" id="KW-0433">Leucine-rich repeat</keyword>
<keyword evidence="7" id="KW-0547">Nucleotide-binding</keyword>
<keyword evidence="11" id="KW-0675">Receptor</keyword>
<dbReference type="Gene3D" id="3.30.200.20">
    <property type="entry name" value="Phosphorylase Kinase, domain 1"/>
    <property type="match status" value="1"/>
</dbReference>
<dbReference type="InterPro" id="IPR003591">
    <property type="entry name" value="Leu-rich_rpt_typical-subtyp"/>
</dbReference>
<keyword evidence="8" id="KW-0067">ATP-binding</keyword>
<dbReference type="FunFam" id="3.80.10.10:FF:000095">
    <property type="entry name" value="LRR receptor-like serine/threonine-protein kinase GSO1"/>
    <property type="match status" value="1"/>
</dbReference>
<evidence type="ECO:0000313" key="16">
    <source>
        <dbReference type="Proteomes" id="UP000775213"/>
    </source>
</evidence>
<reference evidence="15 16" key="1">
    <citation type="journal article" date="2021" name="Hortic Res">
        <title>Chromosome-scale assembly of the Dendrobium chrysotoxum genome enhances the understanding of orchid evolution.</title>
        <authorList>
            <person name="Zhang Y."/>
            <person name="Zhang G.Q."/>
            <person name="Zhang D."/>
            <person name="Liu X.D."/>
            <person name="Xu X.Y."/>
            <person name="Sun W.H."/>
            <person name="Yu X."/>
            <person name="Zhu X."/>
            <person name="Wang Z.W."/>
            <person name="Zhao X."/>
            <person name="Zhong W.Y."/>
            <person name="Chen H."/>
            <person name="Yin W.L."/>
            <person name="Huang T."/>
            <person name="Niu S.C."/>
            <person name="Liu Z.J."/>
        </authorList>
    </citation>
    <scope>NUCLEOTIDE SEQUENCE [LARGE SCALE GENOMIC DNA]</scope>
    <source>
        <strain evidence="15">Lindl</strain>
    </source>
</reference>
<dbReference type="Pfam" id="PF00560">
    <property type="entry name" value="LRR_1"/>
    <property type="match status" value="4"/>
</dbReference>
<dbReference type="PANTHER" id="PTHR48008:SF6">
    <property type="entry name" value="LEUCINE-RICH REPEAT RECEPTOR-LIKE PROTEIN KINASE IMK3-RELATED"/>
    <property type="match status" value="1"/>
</dbReference>
<comment type="subcellular location">
    <subcellularLocation>
        <location evidence="1">Membrane</location>
        <topology evidence="1">Single-pass membrane protein</topology>
    </subcellularLocation>
</comment>
<evidence type="ECO:0000256" key="11">
    <source>
        <dbReference type="ARBA" id="ARBA00023170"/>
    </source>
</evidence>
<accession>A0AAV7HC64</accession>
<dbReference type="InterPro" id="IPR013210">
    <property type="entry name" value="LRR_N_plant-typ"/>
</dbReference>
<dbReference type="AlphaFoldDB" id="A0AAV7HC64"/>
<dbReference type="InterPro" id="IPR000719">
    <property type="entry name" value="Prot_kinase_dom"/>
</dbReference>
<dbReference type="InterPro" id="IPR032675">
    <property type="entry name" value="LRR_dom_sf"/>
</dbReference>
<evidence type="ECO:0000256" key="12">
    <source>
        <dbReference type="SAM" id="MobiDB-lite"/>
    </source>
</evidence>
<evidence type="ECO:0000256" key="8">
    <source>
        <dbReference type="ARBA" id="ARBA00022840"/>
    </source>
</evidence>
<feature type="transmembrane region" description="Helical" evidence="13">
    <location>
        <begin position="426"/>
        <end position="450"/>
    </location>
</feature>
<evidence type="ECO:0000256" key="7">
    <source>
        <dbReference type="ARBA" id="ARBA00022741"/>
    </source>
</evidence>